<dbReference type="EC" id="3.4.16.-" evidence="3"/>
<keyword evidence="3" id="KW-0645">Protease</keyword>
<sequence length="644" mass="72593">MKFTRRASTWYLRCASFLRFSLRFPLLMELRSTCCLFFLFLLFFLSPSSSIGGRHRARARSLFRSAESLIRDLNLLPGIQELGAEIEVENLSSPRLVERRLNLPILGESGSEVPVEQLGHYAGYYRLEHTHAAKMFYFFFESRGKSTDPVVIWLTGGPGCSSELALFYENGPFKIANNLSLVWNDYGWDKFQLGVMGLDMALVMEQRPTTITEISTEANKTLYEAWVRSNRLSLNLMKMTMAENIKPSMPKTDNAREFIKLIKEYSQLEITDKSIVGTLMSELTTKKFNWSQPIHDHVTSMTNLAAKLKLMGMDVSNIIFVDQPTGTGFSYSTDLRDLRYGEKGVSNDLYDFLQAFFKEHQDFLNNDFYITGESYAGHYIPAAAERVHTGNKERQGLKLNLKGFAIGNGLTDPSIQYGAYADYALEMGIITERAHNSIDKIYPLCQLGIKLCGSSGVISCAASLVVCESIFNSIMLLAGDINFPLQYYDIRKKCEGSLCYDFSNMEKFLNQESVRKVLGVGNRKFVSCSPLVYGAMITDWMKNLEVGIPALLEDGVKLMVYAGEYDLICNWLGSQIFNETALTQFKVDGKEAGLFKTFGPLTFLKVHDAGHMVPMDQPKAALQMLEKWMEGSLNEELVTAVATM</sequence>
<gene>
    <name evidence="4" type="ORF">ZIOFF_055904</name>
</gene>
<dbReference type="GO" id="GO:0004185">
    <property type="term" value="F:serine-type carboxypeptidase activity"/>
    <property type="evidence" value="ECO:0007669"/>
    <property type="project" value="UniProtKB-UniRule"/>
</dbReference>
<protein>
    <recommendedName>
        <fullName evidence="3">Carboxypeptidase</fullName>
        <ecNumber evidence="3">3.4.16.-</ecNumber>
    </recommendedName>
</protein>
<keyword evidence="3" id="KW-0378">Hydrolase</keyword>
<accession>A0A8J5FMR8</accession>
<dbReference type="Proteomes" id="UP000734854">
    <property type="component" value="Unassembled WGS sequence"/>
</dbReference>
<dbReference type="InterPro" id="IPR001563">
    <property type="entry name" value="Peptidase_S10"/>
</dbReference>
<evidence type="ECO:0000256" key="3">
    <source>
        <dbReference type="RuleBase" id="RU361156"/>
    </source>
</evidence>
<dbReference type="InterPro" id="IPR033124">
    <property type="entry name" value="Ser_caboxypep_his_AS"/>
</dbReference>
<dbReference type="AlphaFoldDB" id="A0A8J5FMR8"/>
<keyword evidence="3" id="KW-0121">Carboxypeptidase</keyword>
<keyword evidence="5" id="KW-1185">Reference proteome</keyword>
<organism evidence="4 5">
    <name type="scientific">Zingiber officinale</name>
    <name type="common">Ginger</name>
    <name type="synonym">Amomum zingiber</name>
    <dbReference type="NCBI Taxonomy" id="94328"/>
    <lineage>
        <taxon>Eukaryota</taxon>
        <taxon>Viridiplantae</taxon>
        <taxon>Streptophyta</taxon>
        <taxon>Embryophyta</taxon>
        <taxon>Tracheophyta</taxon>
        <taxon>Spermatophyta</taxon>
        <taxon>Magnoliopsida</taxon>
        <taxon>Liliopsida</taxon>
        <taxon>Zingiberales</taxon>
        <taxon>Zingiberaceae</taxon>
        <taxon>Zingiber</taxon>
    </lineage>
</organism>
<dbReference type="InterPro" id="IPR029058">
    <property type="entry name" value="AB_hydrolase_fold"/>
</dbReference>
<proteinExistence type="inferred from homology"/>
<dbReference type="InterPro" id="IPR018202">
    <property type="entry name" value="Ser_caboxypep_ser_AS"/>
</dbReference>
<dbReference type="SUPFAM" id="SSF53474">
    <property type="entry name" value="alpha/beta-Hydrolases"/>
    <property type="match status" value="2"/>
</dbReference>
<dbReference type="PROSITE" id="PS00560">
    <property type="entry name" value="CARBOXYPEPT_SER_HIS"/>
    <property type="match status" value="1"/>
</dbReference>
<evidence type="ECO:0000313" key="5">
    <source>
        <dbReference type="Proteomes" id="UP000734854"/>
    </source>
</evidence>
<keyword evidence="2" id="KW-0325">Glycoprotein</keyword>
<dbReference type="GO" id="GO:0005773">
    <property type="term" value="C:vacuole"/>
    <property type="evidence" value="ECO:0007669"/>
    <property type="project" value="TreeGrafter"/>
</dbReference>
<dbReference type="PANTHER" id="PTHR11802:SF446">
    <property type="entry name" value="SERINE CARBOXYPEPTIDASE-LIKE 49"/>
    <property type="match status" value="1"/>
</dbReference>
<evidence type="ECO:0000256" key="1">
    <source>
        <dbReference type="ARBA" id="ARBA00009431"/>
    </source>
</evidence>
<comment type="similarity">
    <text evidence="1 3">Belongs to the peptidase S10 family.</text>
</comment>
<dbReference type="PROSITE" id="PS00131">
    <property type="entry name" value="CARBOXYPEPT_SER_SER"/>
    <property type="match status" value="1"/>
</dbReference>
<dbReference type="Pfam" id="PF00450">
    <property type="entry name" value="Peptidase_S10"/>
    <property type="match status" value="2"/>
</dbReference>
<dbReference type="Gene3D" id="3.40.50.1820">
    <property type="entry name" value="alpha/beta hydrolase"/>
    <property type="match status" value="1"/>
</dbReference>
<dbReference type="PANTHER" id="PTHR11802">
    <property type="entry name" value="SERINE PROTEASE FAMILY S10 SERINE CARBOXYPEPTIDASE"/>
    <property type="match status" value="1"/>
</dbReference>
<dbReference type="PRINTS" id="PR00724">
    <property type="entry name" value="CRBOXYPTASEC"/>
</dbReference>
<dbReference type="GO" id="GO:0006508">
    <property type="term" value="P:proteolysis"/>
    <property type="evidence" value="ECO:0007669"/>
    <property type="project" value="UniProtKB-KW"/>
</dbReference>
<name>A0A8J5FMR8_ZINOF</name>
<comment type="caution">
    <text evidence="4">The sequence shown here is derived from an EMBL/GenBank/DDBJ whole genome shotgun (WGS) entry which is preliminary data.</text>
</comment>
<evidence type="ECO:0000256" key="2">
    <source>
        <dbReference type="ARBA" id="ARBA00023180"/>
    </source>
</evidence>
<dbReference type="EMBL" id="JACMSC010000015">
    <property type="protein sequence ID" value="KAG6487318.1"/>
    <property type="molecule type" value="Genomic_DNA"/>
</dbReference>
<evidence type="ECO:0000313" key="4">
    <source>
        <dbReference type="EMBL" id="KAG6487318.1"/>
    </source>
</evidence>
<reference evidence="4 5" key="1">
    <citation type="submission" date="2020-08" db="EMBL/GenBank/DDBJ databases">
        <title>Plant Genome Project.</title>
        <authorList>
            <person name="Zhang R.-G."/>
        </authorList>
    </citation>
    <scope>NUCLEOTIDE SEQUENCE [LARGE SCALE GENOMIC DNA]</scope>
    <source>
        <tissue evidence="4">Rhizome</tissue>
    </source>
</reference>